<dbReference type="GeneID" id="111128755"/>
<keyword evidence="4" id="KW-1185">Reference proteome</keyword>
<evidence type="ECO:0000313" key="4">
    <source>
        <dbReference type="Proteomes" id="UP000694844"/>
    </source>
</evidence>
<evidence type="ECO:0000259" key="3">
    <source>
        <dbReference type="PROSITE" id="PS51269"/>
    </source>
</evidence>
<accession>A0A8B8DR39</accession>
<dbReference type="GO" id="GO:0005768">
    <property type="term" value="C:endosome"/>
    <property type="evidence" value="ECO:0007669"/>
    <property type="project" value="TreeGrafter"/>
</dbReference>
<dbReference type="GO" id="GO:0055070">
    <property type="term" value="P:copper ion homeostasis"/>
    <property type="evidence" value="ECO:0007669"/>
    <property type="project" value="InterPro"/>
</dbReference>
<dbReference type="AlphaFoldDB" id="A0A8B8DR39"/>
<dbReference type="InterPro" id="IPR033776">
    <property type="entry name" value="COMMD1_N"/>
</dbReference>
<reference evidence="5" key="1">
    <citation type="submission" date="2025-08" db="UniProtKB">
        <authorList>
            <consortium name="RefSeq"/>
        </authorList>
    </citation>
    <scope>IDENTIFICATION</scope>
    <source>
        <tissue evidence="5">Whole sample</tissue>
    </source>
</reference>
<organism evidence="4 5">
    <name type="scientific">Crassostrea virginica</name>
    <name type="common">Eastern oyster</name>
    <dbReference type="NCBI Taxonomy" id="6565"/>
    <lineage>
        <taxon>Eukaryota</taxon>
        <taxon>Metazoa</taxon>
        <taxon>Spiralia</taxon>
        <taxon>Lophotrochozoa</taxon>
        <taxon>Mollusca</taxon>
        <taxon>Bivalvia</taxon>
        <taxon>Autobranchia</taxon>
        <taxon>Pteriomorphia</taxon>
        <taxon>Ostreida</taxon>
        <taxon>Ostreoidea</taxon>
        <taxon>Ostreidae</taxon>
        <taxon>Crassostrea</taxon>
    </lineage>
</organism>
<feature type="domain" description="COMM" evidence="3">
    <location>
        <begin position="119"/>
        <end position="189"/>
    </location>
</feature>
<dbReference type="KEGG" id="cvn:111128755"/>
<evidence type="ECO:0000256" key="1">
    <source>
        <dbReference type="ARBA" id="ARBA00016551"/>
    </source>
</evidence>
<dbReference type="InterPro" id="IPR017920">
    <property type="entry name" value="COMM"/>
</dbReference>
<dbReference type="PANTHER" id="PTHR21199:SF1">
    <property type="entry name" value="COMM DOMAIN-CONTAINING PROTEIN 1"/>
    <property type="match status" value="1"/>
</dbReference>
<dbReference type="Pfam" id="PF17221">
    <property type="entry name" value="COMMD1_N"/>
    <property type="match status" value="1"/>
</dbReference>
<dbReference type="Pfam" id="PF07258">
    <property type="entry name" value="COMM_domain"/>
    <property type="match status" value="1"/>
</dbReference>
<dbReference type="RefSeq" id="XP_022330295.1">
    <property type="nucleotide sequence ID" value="XM_022474587.1"/>
</dbReference>
<gene>
    <name evidence="5" type="primary">LOC111128755</name>
</gene>
<dbReference type="GO" id="GO:2000009">
    <property type="term" value="P:negative regulation of protein localization to cell surface"/>
    <property type="evidence" value="ECO:0007669"/>
    <property type="project" value="TreeGrafter"/>
</dbReference>
<dbReference type="GO" id="GO:0031398">
    <property type="term" value="P:positive regulation of protein ubiquitination"/>
    <property type="evidence" value="ECO:0007669"/>
    <property type="project" value="TreeGrafter"/>
</dbReference>
<dbReference type="GO" id="GO:1902306">
    <property type="term" value="P:negative regulation of sodium ion transmembrane transport"/>
    <property type="evidence" value="ECO:0007669"/>
    <property type="project" value="TreeGrafter"/>
</dbReference>
<dbReference type="PANTHER" id="PTHR21199">
    <property type="entry name" value="COMM DOMAIN-CONTAINING PROTEIN 1"/>
    <property type="match status" value="1"/>
</dbReference>
<sequence>MINKMAANTKNISALLTGLAKRNYYNEFEYTDDFLKSQIFPDLSDDEYASLLKRCSTYVKNIVSADMDFNQLEAFLTSQMKRREGAMTEDEASAYRKFWKVHKNKIHDTLVSKTNWNNTLKKVSWRIDVKSQSKTTENLNEPSAIVELQIGNPQESKETDVVQFEMDENRLAFVLQNMKDIEDQIVQYCQQ</sequence>
<dbReference type="Proteomes" id="UP000694844">
    <property type="component" value="Chromosome 4"/>
</dbReference>
<protein>
    <recommendedName>
        <fullName evidence="1">COMM domain-containing protein 1</fullName>
    </recommendedName>
</protein>
<dbReference type="GO" id="GO:0032434">
    <property type="term" value="P:regulation of proteasomal ubiquitin-dependent protein catabolic process"/>
    <property type="evidence" value="ECO:0007669"/>
    <property type="project" value="TreeGrafter"/>
</dbReference>
<evidence type="ECO:0000256" key="2">
    <source>
        <dbReference type="ARBA" id="ARBA00093455"/>
    </source>
</evidence>
<name>A0A8B8DR39_CRAVI</name>
<proteinExistence type="inferred from homology"/>
<evidence type="ECO:0000313" key="5">
    <source>
        <dbReference type="RefSeq" id="XP_022330295.1"/>
    </source>
</evidence>
<dbReference type="OrthoDB" id="10251426at2759"/>
<dbReference type="PROSITE" id="PS51269">
    <property type="entry name" value="COMM"/>
    <property type="match status" value="1"/>
</dbReference>
<comment type="similarity">
    <text evidence="2">Belongs to the COMM domain-containing protein 1 family.</text>
</comment>
<dbReference type="InterPro" id="IPR037351">
    <property type="entry name" value="Murr1"/>
</dbReference>